<feature type="domain" description="SET" evidence="5">
    <location>
        <begin position="50"/>
        <end position="331"/>
    </location>
</feature>
<evidence type="ECO:0000259" key="5">
    <source>
        <dbReference type="PROSITE" id="PS50280"/>
    </source>
</evidence>
<evidence type="ECO:0000256" key="4">
    <source>
        <dbReference type="PROSITE-ProRule" id="PRU00134"/>
    </source>
</evidence>
<dbReference type="OrthoDB" id="5945798at2759"/>
<dbReference type="PANTHER" id="PTHR46455:SF5">
    <property type="entry name" value="SET AND MYND DOMAIN CONTAINING, ARTHROPOD-SPECIFIC, MEMBER 4, ISOFORM A"/>
    <property type="match status" value="1"/>
</dbReference>
<keyword evidence="3" id="KW-0862">Zinc</keyword>
<dbReference type="InterPro" id="IPR001214">
    <property type="entry name" value="SET_dom"/>
</dbReference>
<protein>
    <submittedName>
        <fullName evidence="8">Uncharacterized protein LOC113217813</fullName>
    </submittedName>
</protein>
<keyword evidence="2 4" id="KW-0863">Zinc-finger</keyword>
<dbReference type="SUPFAM" id="SSF82199">
    <property type="entry name" value="SET domain"/>
    <property type="match status" value="1"/>
</dbReference>
<dbReference type="KEGG" id="foc:113217813"/>
<dbReference type="Pfam" id="PF01753">
    <property type="entry name" value="zf-MYND"/>
    <property type="match status" value="1"/>
</dbReference>
<evidence type="ECO:0000256" key="3">
    <source>
        <dbReference type="ARBA" id="ARBA00022833"/>
    </source>
</evidence>
<evidence type="ECO:0000256" key="2">
    <source>
        <dbReference type="ARBA" id="ARBA00022771"/>
    </source>
</evidence>
<dbReference type="InterPro" id="IPR002893">
    <property type="entry name" value="Znf_MYND"/>
</dbReference>
<dbReference type="PROSITE" id="PS50280">
    <property type="entry name" value="SET"/>
    <property type="match status" value="1"/>
</dbReference>
<reference evidence="8" key="1">
    <citation type="submission" date="2025-08" db="UniProtKB">
        <authorList>
            <consortium name="RefSeq"/>
        </authorList>
    </citation>
    <scope>IDENTIFICATION</scope>
    <source>
        <tissue evidence="8">Whole organism</tissue>
    </source>
</reference>
<dbReference type="Proteomes" id="UP000504606">
    <property type="component" value="Unplaced"/>
</dbReference>
<name>A0A9C6UC47_FRAOC</name>
<organism evidence="7 8">
    <name type="scientific">Frankliniella occidentalis</name>
    <name type="common">Western flower thrips</name>
    <name type="synonym">Euthrips occidentalis</name>
    <dbReference type="NCBI Taxonomy" id="133901"/>
    <lineage>
        <taxon>Eukaryota</taxon>
        <taxon>Metazoa</taxon>
        <taxon>Ecdysozoa</taxon>
        <taxon>Arthropoda</taxon>
        <taxon>Hexapoda</taxon>
        <taxon>Insecta</taxon>
        <taxon>Pterygota</taxon>
        <taxon>Neoptera</taxon>
        <taxon>Paraneoptera</taxon>
        <taxon>Thysanoptera</taxon>
        <taxon>Terebrantia</taxon>
        <taxon>Thripoidea</taxon>
        <taxon>Thripidae</taxon>
        <taxon>Frankliniella</taxon>
    </lineage>
</organism>
<dbReference type="Gene3D" id="2.170.270.10">
    <property type="entry name" value="SET domain"/>
    <property type="match status" value="1"/>
</dbReference>
<gene>
    <name evidence="8" type="primary">LOC113217813</name>
</gene>
<dbReference type="PANTHER" id="PTHR46455">
    <property type="entry name" value="SET AND MYND DOMAIN CONTAINING, ARTHROPOD-SPECIFIC, MEMBER 4, ISOFORM A"/>
    <property type="match status" value="1"/>
</dbReference>
<dbReference type="GO" id="GO:0008170">
    <property type="term" value="F:N-methyltransferase activity"/>
    <property type="evidence" value="ECO:0007669"/>
    <property type="project" value="UniProtKB-ARBA"/>
</dbReference>
<evidence type="ECO:0000256" key="1">
    <source>
        <dbReference type="ARBA" id="ARBA00022723"/>
    </source>
</evidence>
<dbReference type="AlphaFoldDB" id="A0A9C6UC47"/>
<evidence type="ECO:0000313" key="8">
    <source>
        <dbReference type="RefSeq" id="XP_052126143.1"/>
    </source>
</evidence>
<dbReference type="InterPro" id="IPR046341">
    <property type="entry name" value="SET_dom_sf"/>
</dbReference>
<accession>A0A9C6UC47</accession>
<keyword evidence="1" id="KW-0479">Metal-binding</keyword>
<keyword evidence="7" id="KW-1185">Reference proteome</keyword>
<proteinExistence type="predicted"/>
<dbReference type="PROSITE" id="PS50865">
    <property type="entry name" value="ZF_MYND_2"/>
    <property type="match status" value="1"/>
</dbReference>
<dbReference type="Pfam" id="PF00856">
    <property type="entry name" value="SET"/>
    <property type="match status" value="1"/>
</dbReference>
<dbReference type="GO" id="GO:0008276">
    <property type="term" value="F:protein methyltransferase activity"/>
    <property type="evidence" value="ECO:0007669"/>
    <property type="project" value="UniProtKB-ARBA"/>
</dbReference>
<dbReference type="CDD" id="cd20071">
    <property type="entry name" value="SET_SMYD"/>
    <property type="match status" value="1"/>
</dbReference>
<dbReference type="GO" id="GO:0008757">
    <property type="term" value="F:S-adenosylmethionine-dependent methyltransferase activity"/>
    <property type="evidence" value="ECO:0007669"/>
    <property type="project" value="UniProtKB-ARBA"/>
</dbReference>
<dbReference type="GO" id="GO:0008270">
    <property type="term" value="F:zinc ion binding"/>
    <property type="evidence" value="ECO:0007669"/>
    <property type="project" value="UniProtKB-KW"/>
</dbReference>
<evidence type="ECO:0000259" key="6">
    <source>
        <dbReference type="PROSITE" id="PS50865"/>
    </source>
</evidence>
<dbReference type="SUPFAM" id="SSF144232">
    <property type="entry name" value="HIT/MYND zinc finger-like"/>
    <property type="match status" value="1"/>
</dbReference>
<feature type="domain" description="MYND-type" evidence="6">
    <location>
        <begin position="14"/>
        <end position="49"/>
    </location>
</feature>
<dbReference type="Gene3D" id="1.10.220.160">
    <property type="match status" value="1"/>
</dbReference>
<evidence type="ECO:0000313" key="7">
    <source>
        <dbReference type="Proteomes" id="UP000504606"/>
    </source>
</evidence>
<dbReference type="InterPro" id="IPR053010">
    <property type="entry name" value="SET_SmydA-8"/>
</dbReference>
<sequence length="379" mass="42162">MDNHFTYGPRRGPCVVCGHSGTACARCRVAFYCGKEHQKQHWKVHKTTCGCVEVRSDERVGRHIVAVKDIPMRTVLMRELPLVVFPRAPRATANPLEPEEVCVACCLKVNETVPCGHCGAPLCKRSCPNLDRHNIECAALKPLEHSPRRFMREATLKFGDMLFPTGLRMDAAILKDLFPHLDPFAELHGLVAVRIWKAFEQEHGPRLLNLQHEIAMPSSENGTVDAAKLKSAYENFLTSVSVPADVALSLLACKGSETRKGLERACGACLINSFVFKKEKYSGAALYSGLSLLEHSCLPNARVLPDGDSEEVLLIAARDIAAGEHVTINYDYEKLLPTRSERWLKNAFLGFVCRCELCEDPTDRGTHLNAWYCTTCKSK</sequence>
<dbReference type="Gene3D" id="6.10.140.2220">
    <property type="match status" value="2"/>
</dbReference>
<dbReference type="RefSeq" id="XP_052126143.1">
    <property type="nucleotide sequence ID" value="XM_052270183.1"/>
</dbReference>
<dbReference type="GeneID" id="113217813"/>